<dbReference type="Proteomes" id="UP000703590">
    <property type="component" value="Unassembled WGS sequence"/>
</dbReference>
<dbReference type="RefSeq" id="WP_205460126.1">
    <property type="nucleotide sequence ID" value="NZ_JAFHKK010000046.1"/>
</dbReference>
<feature type="transmembrane region" description="Helical" evidence="7">
    <location>
        <begin position="196"/>
        <end position="215"/>
    </location>
</feature>
<dbReference type="PANTHER" id="PTHR11403:SF6">
    <property type="entry name" value="NITRIC OXIDE REDUCTASE SUBUNIT E"/>
    <property type="match status" value="1"/>
</dbReference>
<dbReference type="InterPro" id="IPR013833">
    <property type="entry name" value="Cyt_c_oxidase_su3_a-hlx"/>
</dbReference>
<dbReference type="InterPro" id="IPR035973">
    <property type="entry name" value="Cyt_c_oxidase_su3-like_sf"/>
</dbReference>
<evidence type="ECO:0000256" key="1">
    <source>
        <dbReference type="ARBA" id="ARBA00004141"/>
    </source>
</evidence>
<keyword evidence="5 7" id="KW-0472">Membrane</keyword>
<sequence>MDKKVEVAYDKEGNAHEIVDFNDDYIGAKIGFWLFLFTEVMIFGSMFLIYAFYLFQFDEAFVTSSGGLNLFLGGTNTVILLISALCMGLSLVKLRNGDVLTCKRYLWLTIVLAVVFLGIKYVEWNTEISHGIYPGSAHLASMGDGAVMFFGLYFSITGLHGLHIILGIGTMLWVLGLIRSQKITPKNFVILENTALYWDLVHLVWVFVFPLFYLIY</sequence>
<evidence type="ECO:0000256" key="2">
    <source>
        <dbReference type="ARBA" id="ARBA00010581"/>
    </source>
</evidence>
<organism evidence="9 10">
    <name type="scientific">Sulfurospirillum tamanense</name>
    <dbReference type="NCBI Taxonomy" id="2813362"/>
    <lineage>
        <taxon>Bacteria</taxon>
        <taxon>Pseudomonadati</taxon>
        <taxon>Campylobacterota</taxon>
        <taxon>Epsilonproteobacteria</taxon>
        <taxon>Campylobacterales</taxon>
        <taxon>Sulfurospirillaceae</taxon>
        <taxon>Sulfurospirillum</taxon>
    </lineage>
</organism>
<gene>
    <name evidence="9" type="ORF">JWV37_12245</name>
</gene>
<keyword evidence="10" id="KW-1185">Reference proteome</keyword>
<evidence type="ECO:0000256" key="5">
    <source>
        <dbReference type="ARBA" id="ARBA00023136"/>
    </source>
</evidence>
<keyword evidence="4 7" id="KW-1133">Transmembrane helix</keyword>
<keyword evidence="3 6" id="KW-0812">Transmembrane</keyword>
<dbReference type="Pfam" id="PF00510">
    <property type="entry name" value="COX3"/>
    <property type="match status" value="1"/>
</dbReference>
<evidence type="ECO:0000256" key="4">
    <source>
        <dbReference type="ARBA" id="ARBA00022989"/>
    </source>
</evidence>
<feature type="transmembrane region" description="Helical" evidence="7">
    <location>
        <begin position="104"/>
        <end position="122"/>
    </location>
</feature>
<feature type="transmembrane region" description="Helical" evidence="7">
    <location>
        <begin position="32"/>
        <end position="55"/>
    </location>
</feature>
<feature type="transmembrane region" description="Helical" evidence="7">
    <location>
        <begin position="67"/>
        <end position="92"/>
    </location>
</feature>
<proteinExistence type="inferred from homology"/>
<comment type="similarity">
    <text evidence="2 6">Belongs to the cytochrome c oxidase subunit 3 family.</text>
</comment>
<dbReference type="InterPro" id="IPR024791">
    <property type="entry name" value="Cyt_c/ubiquinol_Oxase_su3"/>
</dbReference>
<dbReference type="SUPFAM" id="SSF81452">
    <property type="entry name" value="Cytochrome c oxidase subunit III-like"/>
    <property type="match status" value="1"/>
</dbReference>
<dbReference type="PANTHER" id="PTHR11403">
    <property type="entry name" value="CYTOCHROME C OXIDASE SUBUNIT III"/>
    <property type="match status" value="1"/>
</dbReference>
<accession>A0ABS2WV79</accession>
<feature type="transmembrane region" description="Helical" evidence="7">
    <location>
        <begin position="152"/>
        <end position="175"/>
    </location>
</feature>
<evidence type="ECO:0000259" key="8">
    <source>
        <dbReference type="PROSITE" id="PS50253"/>
    </source>
</evidence>
<evidence type="ECO:0000256" key="6">
    <source>
        <dbReference type="RuleBase" id="RU003376"/>
    </source>
</evidence>
<reference evidence="9 10" key="2">
    <citation type="submission" date="2021-02" db="EMBL/GenBank/DDBJ databases">
        <title>Sulfurospirillum tamanensis sp. nov.</title>
        <authorList>
            <person name="Frolova A."/>
            <person name="Merkel A."/>
            <person name="Slobodkin A."/>
        </authorList>
    </citation>
    <scope>NUCLEOTIDE SEQUENCE [LARGE SCALE GENOMIC DNA]</scope>
    <source>
        <strain evidence="9 10">T05b</strain>
    </source>
</reference>
<reference evidence="10" key="1">
    <citation type="submission" date="2021-02" db="EMBL/GenBank/DDBJ databases">
        <title>Sulfurospirillum tamanensis sp. nov.</title>
        <authorList>
            <person name="Merkel A.Y."/>
        </authorList>
    </citation>
    <scope>NUCLEOTIDE SEQUENCE [LARGE SCALE GENOMIC DNA]</scope>
    <source>
        <strain evidence="10">T05b</strain>
    </source>
</reference>
<dbReference type="EMBL" id="JAFHKK010000046">
    <property type="protein sequence ID" value="MBN2965553.1"/>
    <property type="molecule type" value="Genomic_DNA"/>
</dbReference>
<evidence type="ECO:0000256" key="3">
    <source>
        <dbReference type="ARBA" id="ARBA00022692"/>
    </source>
</evidence>
<evidence type="ECO:0000313" key="9">
    <source>
        <dbReference type="EMBL" id="MBN2965553.1"/>
    </source>
</evidence>
<comment type="subcellular location">
    <subcellularLocation>
        <location evidence="6">Cell membrane</location>
        <topology evidence="6">Multi-pass membrane protein</topology>
    </subcellularLocation>
    <subcellularLocation>
        <location evidence="1">Membrane</location>
        <topology evidence="1">Multi-pass membrane protein</topology>
    </subcellularLocation>
</comment>
<dbReference type="Gene3D" id="1.20.120.80">
    <property type="entry name" value="Cytochrome c oxidase, subunit III, four-helix bundle"/>
    <property type="match status" value="1"/>
</dbReference>
<dbReference type="PROSITE" id="PS50253">
    <property type="entry name" value="COX3"/>
    <property type="match status" value="1"/>
</dbReference>
<comment type="caution">
    <text evidence="9">The sequence shown here is derived from an EMBL/GenBank/DDBJ whole genome shotgun (WGS) entry which is preliminary data.</text>
</comment>
<protein>
    <submittedName>
        <fullName evidence="9">Cytochrome c oxidase subunit 3</fullName>
    </submittedName>
</protein>
<evidence type="ECO:0000313" key="10">
    <source>
        <dbReference type="Proteomes" id="UP000703590"/>
    </source>
</evidence>
<evidence type="ECO:0000256" key="7">
    <source>
        <dbReference type="SAM" id="Phobius"/>
    </source>
</evidence>
<feature type="domain" description="Heme-copper oxidase subunit III family profile" evidence="8">
    <location>
        <begin position="1"/>
        <end position="216"/>
    </location>
</feature>
<dbReference type="InterPro" id="IPR000298">
    <property type="entry name" value="Cyt_c_oxidase-like_su3"/>
</dbReference>
<name>A0ABS2WV79_9BACT</name>